<sequence>MNYLEAELDHMEIGSPDPERLAGFYAQALQLNTWPANDRILCEGRHRRMVMRQGEAKSLHYLAFRLPSLPALAALRSRIEEKGVAPQPSPSPFFDSHAFMVSDPDGNRIVFGHGPRNGHSSGLPARLQHLALGTTHIEAMIGFYTETLGLRTSDNVYADGDSLRSTFLRAGNEHHVVAIFKAARNCFDHHCYEAGSWDLIRDWADHLATHDIPLDWGPGRHGPGDNLFFMIRDPDQNWLEISAELELCQDDRPTGSWQHCEKTLNSWGKAYLRS</sequence>
<keyword evidence="2" id="KW-0223">Dioxygenase</keyword>
<dbReference type="OrthoDB" id="5430221at2"/>
<dbReference type="InterPro" id="IPR004360">
    <property type="entry name" value="Glyas_Fos-R_dOase_dom"/>
</dbReference>
<dbReference type="InterPro" id="IPR037523">
    <property type="entry name" value="VOC_core"/>
</dbReference>
<gene>
    <name evidence="2" type="ORF">C7440_2069</name>
</gene>
<feature type="domain" description="VOC" evidence="1">
    <location>
        <begin position="7"/>
        <end position="114"/>
    </location>
</feature>
<dbReference type="Pfam" id="PF00903">
    <property type="entry name" value="Glyoxalase"/>
    <property type="match status" value="2"/>
</dbReference>
<name>A0A2U1CNI3_9BURK</name>
<protein>
    <submittedName>
        <fullName evidence="2">Catechol-2,3-dioxygenase</fullName>
    </submittedName>
</protein>
<dbReference type="RefSeq" id="WP_017524470.1">
    <property type="nucleotide sequence ID" value="NZ_JACCEX010000002.1"/>
</dbReference>
<evidence type="ECO:0000313" key="2">
    <source>
        <dbReference type="EMBL" id="PVY62575.1"/>
    </source>
</evidence>
<accession>A0A2U1CNI3</accession>
<keyword evidence="2" id="KW-0560">Oxidoreductase</keyword>
<dbReference type="EMBL" id="QEKO01000002">
    <property type="protein sequence ID" value="PVY62575.1"/>
    <property type="molecule type" value="Genomic_DNA"/>
</dbReference>
<feature type="domain" description="VOC" evidence="1">
    <location>
        <begin position="126"/>
        <end position="244"/>
    </location>
</feature>
<dbReference type="STRING" id="1231391.GCA_000308195_02118"/>
<keyword evidence="3" id="KW-1185">Reference proteome</keyword>
<dbReference type="Gene3D" id="3.10.180.10">
    <property type="entry name" value="2,3-Dihydroxybiphenyl 1,2-Dioxygenase, domain 1"/>
    <property type="match status" value="2"/>
</dbReference>
<dbReference type="PROSITE" id="PS51819">
    <property type="entry name" value="VOC"/>
    <property type="match status" value="2"/>
</dbReference>
<comment type="caution">
    <text evidence="2">The sequence shown here is derived from an EMBL/GenBank/DDBJ whole genome shotgun (WGS) entry which is preliminary data.</text>
</comment>
<evidence type="ECO:0000259" key="1">
    <source>
        <dbReference type="PROSITE" id="PS51819"/>
    </source>
</evidence>
<evidence type="ECO:0000313" key="3">
    <source>
        <dbReference type="Proteomes" id="UP000246145"/>
    </source>
</evidence>
<dbReference type="AlphaFoldDB" id="A0A2U1CNI3"/>
<organism evidence="2 3">
    <name type="scientific">Pusillimonas noertemannii</name>
    <dbReference type="NCBI Taxonomy" id="305977"/>
    <lineage>
        <taxon>Bacteria</taxon>
        <taxon>Pseudomonadati</taxon>
        <taxon>Pseudomonadota</taxon>
        <taxon>Betaproteobacteria</taxon>
        <taxon>Burkholderiales</taxon>
        <taxon>Alcaligenaceae</taxon>
        <taxon>Pusillimonas</taxon>
    </lineage>
</organism>
<dbReference type="SUPFAM" id="SSF54593">
    <property type="entry name" value="Glyoxalase/Bleomycin resistance protein/Dihydroxybiphenyl dioxygenase"/>
    <property type="match status" value="2"/>
</dbReference>
<reference evidence="2 3" key="1">
    <citation type="submission" date="2018-04" db="EMBL/GenBank/DDBJ databases">
        <title>Genomic Encyclopedia of Type Strains, Phase IV (KMG-IV): sequencing the most valuable type-strain genomes for metagenomic binning, comparative biology and taxonomic classification.</title>
        <authorList>
            <person name="Goeker M."/>
        </authorList>
    </citation>
    <scope>NUCLEOTIDE SEQUENCE [LARGE SCALE GENOMIC DNA]</scope>
    <source>
        <strain evidence="2 3">DSM 10065</strain>
    </source>
</reference>
<proteinExistence type="predicted"/>
<dbReference type="GO" id="GO:0051213">
    <property type="term" value="F:dioxygenase activity"/>
    <property type="evidence" value="ECO:0007669"/>
    <property type="project" value="UniProtKB-KW"/>
</dbReference>
<dbReference type="InterPro" id="IPR029068">
    <property type="entry name" value="Glyas_Bleomycin-R_OHBP_Dase"/>
</dbReference>
<dbReference type="Proteomes" id="UP000246145">
    <property type="component" value="Unassembled WGS sequence"/>
</dbReference>